<dbReference type="InterPro" id="IPR018060">
    <property type="entry name" value="HTH_AraC"/>
</dbReference>
<dbReference type="GO" id="GO:0003700">
    <property type="term" value="F:DNA-binding transcription factor activity"/>
    <property type="evidence" value="ECO:0007669"/>
    <property type="project" value="InterPro"/>
</dbReference>
<dbReference type="InterPro" id="IPR046532">
    <property type="entry name" value="DUF6597"/>
</dbReference>
<dbReference type="KEGG" id="mgin:FRZ54_23595"/>
<sequence>MIKMTDFRFIPVTPHPSLGPYIAKMCIFESGGRLPVSERKLIVPNANFKLTLTYRNGIEARVGDRSFVQSENKLSLTGLIDLPVLLDPQMDVPTGTIIIEFNPLGAYRFFRLSYDELKNQIVDLEHLAGNCAGELQSQLAETTSVMEKLQLLQNFLIRLLDKTEADPIYDYCIKRISDSKGMVSVAQLEKETGYSSRWIHTKFSEHLGTGPKNLAEITRFKQFYQAFSAGAGHQALKEQIYHHYHDQSHFIRAFRRFTGTTPTDLQNSTNELSTRNFTA</sequence>
<keyword evidence="3" id="KW-1185">Reference proteome</keyword>
<dbReference type="OrthoDB" id="323290at2"/>
<proteinExistence type="predicted"/>
<dbReference type="Pfam" id="PF12833">
    <property type="entry name" value="HTH_18"/>
    <property type="match status" value="1"/>
</dbReference>
<reference evidence="2 3" key="1">
    <citation type="journal article" date="2017" name="Curr. Microbiol.">
        <title>Mucilaginibacter ginsenosidivorans sp. nov., Isolated from Soil of Ginseng Field.</title>
        <authorList>
            <person name="Kim M.M."/>
            <person name="Siddiqi M.Z."/>
            <person name="Im W.T."/>
        </authorList>
    </citation>
    <scope>NUCLEOTIDE SEQUENCE [LARGE SCALE GENOMIC DNA]</scope>
    <source>
        <strain evidence="2 3">Gsoil 3017</strain>
    </source>
</reference>
<evidence type="ECO:0000259" key="1">
    <source>
        <dbReference type="PROSITE" id="PS01124"/>
    </source>
</evidence>
<protein>
    <submittedName>
        <fullName evidence="2">Helix-turn-helix transcriptional regulator</fullName>
    </submittedName>
</protein>
<dbReference type="Proteomes" id="UP000321479">
    <property type="component" value="Chromosome"/>
</dbReference>
<evidence type="ECO:0000313" key="3">
    <source>
        <dbReference type="Proteomes" id="UP000321479"/>
    </source>
</evidence>
<dbReference type="AlphaFoldDB" id="A0A5B8V2Y8"/>
<dbReference type="SMART" id="SM00342">
    <property type="entry name" value="HTH_ARAC"/>
    <property type="match status" value="1"/>
</dbReference>
<organism evidence="2 3">
    <name type="scientific">Mucilaginibacter ginsenosidivorans</name>
    <dbReference type="NCBI Taxonomy" id="398053"/>
    <lineage>
        <taxon>Bacteria</taxon>
        <taxon>Pseudomonadati</taxon>
        <taxon>Bacteroidota</taxon>
        <taxon>Sphingobacteriia</taxon>
        <taxon>Sphingobacteriales</taxon>
        <taxon>Sphingobacteriaceae</taxon>
        <taxon>Mucilaginibacter</taxon>
    </lineage>
</organism>
<gene>
    <name evidence="2" type="ORF">FRZ54_23595</name>
</gene>
<dbReference type="PROSITE" id="PS01124">
    <property type="entry name" value="HTH_ARAC_FAMILY_2"/>
    <property type="match status" value="1"/>
</dbReference>
<evidence type="ECO:0000313" key="2">
    <source>
        <dbReference type="EMBL" id="QEC65425.1"/>
    </source>
</evidence>
<feature type="domain" description="HTH araC/xylS-type" evidence="1">
    <location>
        <begin position="166"/>
        <end position="268"/>
    </location>
</feature>
<dbReference type="GO" id="GO:0043565">
    <property type="term" value="F:sequence-specific DNA binding"/>
    <property type="evidence" value="ECO:0007669"/>
    <property type="project" value="InterPro"/>
</dbReference>
<dbReference type="Gene3D" id="1.10.10.60">
    <property type="entry name" value="Homeodomain-like"/>
    <property type="match status" value="1"/>
</dbReference>
<name>A0A5B8V2Y8_9SPHI</name>
<dbReference type="Pfam" id="PF20240">
    <property type="entry name" value="DUF6597"/>
    <property type="match status" value="1"/>
</dbReference>
<accession>A0A5B8V2Y8</accession>
<dbReference type="EMBL" id="CP042436">
    <property type="protein sequence ID" value="QEC65425.1"/>
    <property type="molecule type" value="Genomic_DNA"/>
</dbReference>